<dbReference type="OrthoDB" id="9778208at2"/>
<dbReference type="RefSeq" id="WP_142942203.1">
    <property type="nucleotide sequence ID" value="NZ_VIKR01000002.1"/>
</dbReference>
<gene>
    <name evidence="9" type="primary">tpm</name>
    <name evidence="10" type="ORF">FLL45_11795</name>
</gene>
<accession>A0A545TEE3</accession>
<sequence length="214" mass="24491">MDKSFWLDKWEKQEIGFHLAQVHPLLKKYYQTVFSQADGVFVPLCGKTTDLTFLLNQGKYVLGCELSEKAVAAYFQEHRLEIKKQQLGEFVEYQNDHLSLLVGDFFKLSAAQLVGCQAIYDRAALIALPESMRKQYVAHLTNLMPHASLLLVTLEYPQPQMAGPPFSVEKKEIDSLFAFAEVNSVYTNNIIEKEPKFAARGLSYLNECAYIIRW</sequence>
<dbReference type="PIRSF" id="PIRSF023956">
    <property type="entry name" value="Thiopurine_S-methyltransferase"/>
    <property type="match status" value="1"/>
</dbReference>
<dbReference type="InterPro" id="IPR029063">
    <property type="entry name" value="SAM-dependent_MTases_sf"/>
</dbReference>
<feature type="binding site" evidence="9">
    <location>
        <position position="44"/>
    </location>
    <ligand>
        <name>S-adenosyl-L-methionine</name>
        <dbReference type="ChEBI" id="CHEBI:59789"/>
    </ligand>
</feature>
<evidence type="ECO:0000256" key="1">
    <source>
        <dbReference type="ARBA" id="ARBA00000903"/>
    </source>
</evidence>
<keyword evidence="11" id="KW-1185">Reference proteome</keyword>
<evidence type="ECO:0000313" key="11">
    <source>
        <dbReference type="Proteomes" id="UP000317839"/>
    </source>
</evidence>
<dbReference type="Pfam" id="PF05724">
    <property type="entry name" value="TPMT"/>
    <property type="match status" value="1"/>
</dbReference>
<evidence type="ECO:0000256" key="6">
    <source>
        <dbReference type="ARBA" id="ARBA00022603"/>
    </source>
</evidence>
<dbReference type="GO" id="GO:0010038">
    <property type="term" value="P:response to metal ion"/>
    <property type="evidence" value="ECO:0007669"/>
    <property type="project" value="InterPro"/>
</dbReference>
<evidence type="ECO:0000256" key="8">
    <source>
        <dbReference type="ARBA" id="ARBA00022691"/>
    </source>
</evidence>
<keyword evidence="5 9" id="KW-0963">Cytoplasm</keyword>
<feature type="binding site" evidence="9">
    <location>
        <position position="65"/>
    </location>
    <ligand>
        <name>S-adenosyl-L-methionine</name>
        <dbReference type="ChEBI" id="CHEBI:59789"/>
    </ligand>
</feature>
<evidence type="ECO:0000256" key="7">
    <source>
        <dbReference type="ARBA" id="ARBA00022679"/>
    </source>
</evidence>
<dbReference type="PANTHER" id="PTHR10259">
    <property type="entry name" value="THIOPURINE S-METHYLTRANSFERASE"/>
    <property type="match status" value="1"/>
</dbReference>
<dbReference type="PANTHER" id="PTHR10259:SF11">
    <property type="entry name" value="THIOPURINE S-METHYLTRANSFERASE"/>
    <property type="match status" value="1"/>
</dbReference>
<dbReference type="InterPro" id="IPR022474">
    <property type="entry name" value="Thiopur_S-MeTfrase_Se/Te_detox"/>
</dbReference>
<dbReference type="PROSITE" id="PS51585">
    <property type="entry name" value="SAM_MT_TPMT"/>
    <property type="match status" value="1"/>
</dbReference>
<reference evidence="10 11" key="1">
    <citation type="submission" date="2019-06" db="EMBL/GenBank/DDBJ databases">
        <title>Draft genome of Aliikangiella marina GYP-15.</title>
        <authorList>
            <person name="Wang G."/>
        </authorList>
    </citation>
    <scope>NUCLEOTIDE SEQUENCE [LARGE SCALE GENOMIC DNA]</scope>
    <source>
        <strain evidence="10 11">GYP-15</strain>
    </source>
</reference>
<dbReference type="GO" id="GO:0005737">
    <property type="term" value="C:cytoplasm"/>
    <property type="evidence" value="ECO:0007669"/>
    <property type="project" value="UniProtKB-SubCell"/>
</dbReference>
<comment type="caution">
    <text evidence="10">The sequence shown here is derived from an EMBL/GenBank/DDBJ whole genome shotgun (WGS) entry which is preliminary data.</text>
</comment>
<name>A0A545TEE3_9GAMM</name>
<dbReference type="InterPro" id="IPR008854">
    <property type="entry name" value="TPMT"/>
</dbReference>
<dbReference type="FunFam" id="3.40.50.150:FF:000101">
    <property type="entry name" value="Thiopurine S-methyltransferase"/>
    <property type="match status" value="1"/>
</dbReference>
<protein>
    <recommendedName>
        <fullName evidence="4 9">Thiopurine S-methyltransferase</fullName>
        <ecNumber evidence="4 9">2.1.1.67</ecNumber>
    </recommendedName>
    <alternativeName>
        <fullName evidence="9">Thiopurine methyltransferase</fullName>
    </alternativeName>
</protein>
<comment type="catalytic activity">
    <reaction evidence="1 9">
        <text>S-adenosyl-L-methionine + a thiopurine = S-adenosyl-L-homocysteine + a thiopurine S-methylether.</text>
        <dbReference type="EC" id="2.1.1.67"/>
    </reaction>
</comment>
<dbReference type="HAMAP" id="MF_00812">
    <property type="entry name" value="Thiopur_methtran"/>
    <property type="match status" value="1"/>
</dbReference>
<dbReference type="AlphaFoldDB" id="A0A545TEE3"/>
<dbReference type="EC" id="2.1.1.67" evidence="4 9"/>
<evidence type="ECO:0000256" key="3">
    <source>
        <dbReference type="ARBA" id="ARBA00008145"/>
    </source>
</evidence>
<dbReference type="SUPFAM" id="SSF53335">
    <property type="entry name" value="S-adenosyl-L-methionine-dependent methyltransferases"/>
    <property type="match status" value="1"/>
</dbReference>
<feature type="binding site" evidence="9">
    <location>
        <position position="122"/>
    </location>
    <ligand>
        <name>S-adenosyl-L-methionine</name>
        <dbReference type="ChEBI" id="CHEBI:59789"/>
    </ligand>
</feature>
<dbReference type="GO" id="GO:0008119">
    <property type="term" value="F:thiopurine S-methyltransferase activity"/>
    <property type="evidence" value="ECO:0007669"/>
    <property type="project" value="UniProtKB-UniRule"/>
</dbReference>
<evidence type="ECO:0000256" key="4">
    <source>
        <dbReference type="ARBA" id="ARBA00011905"/>
    </source>
</evidence>
<feature type="binding site" evidence="9">
    <location>
        <position position="10"/>
    </location>
    <ligand>
        <name>S-adenosyl-L-methionine</name>
        <dbReference type="ChEBI" id="CHEBI:59789"/>
    </ligand>
</feature>
<keyword evidence="8 9" id="KW-0949">S-adenosyl-L-methionine</keyword>
<keyword evidence="7 9" id="KW-0808">Transferase</keyword>
<comment type="subcellular location">
    <subcellularLocation>
        <location evidence="2 9">Cytoplasm</location>
    </subcellularLocation>
</comment>
<dbReference type="NCBIfam" id="NF009732">
    <property type="entry name" value="PRK13255.1"/>
    <property type="match status" value="1"/>
</dbReference>
<dbReference type="Gene3D" id="3.40.50.150">
    <property type="entry name" value="Vaccinia Virus protein VP39"/>
    <property type="match status" value="1"/>
</dbReference>
<evidence type="ECO:0000313" key="10">
    <source>
        <dbReference type="EMBL" id="TQV75589.1"/>
    </source>
</evidence>
<evidence type="ECO:0000256" key="5">
    <source>
        <dbReference type="ARBA" id="ARBA00022490"/>
    </source>
</evidence>
<evidence type="ECO:0000256" key="9">
    <source>
        <dbReference type="HAMAP-Rule" id="MF_00812"/>
    </source>
</evidence>
<organism evidence="10 11">
    <name type="scientific">Aliikangiella marina</name>
    <dbReference type="NCBI Taxonomy" id="1712262"/>
    <lineage>
        <taxon>Bacteria</taxon>
        <taxon>Pseudomonadati</taxon>
        <taxon>Pseudomonadota</taxon>
        <taxon>Gammaproteobacteria</taxon>
        <taxon>Oceanospirillales</taxon>
        <taxon>Pleioneaceae</taxon>
        <taxon>Aliikangiella</taxon>
    </lineage>
</organism>
<comment type="similarity">
    <text evidence="3 9">Belongs to the class I-like SAM-binding methyltransferase superfamily. TPMT family.</text>
</comment>
<dbReference type="EMBL" id="VIKR01000002">
    <property type="protein sequence ID" value="TQV75589.1"/>
    <property type="molecule type" value="Genomic_DNA"/>
</dbReference>
<dbReference type="GO" id="GO:0032259">
    <property type="term" value="P:methylation"/>
    <property type="evidence" value="ECO:0007669"/>
    <property type="project" value="UniProtKB-KW"/>
</dbReference>
<proteinExistence type="inferred from homology"/>
<evidence type="ECO:0000256" key="2">
    <source>
        <dbReference type="ARBA" id="ARBA00004496"/>
    </source>
</evidence>
<keyword evidence="6 9" id="KW-0489">Methyltransferase</keyword>
<dbReference type="InterPro" id="IPR025835">
    <property type="entry name" value="Thiopurine_S-MeTrfase"/>
</dbReference>
<dbReference type="NCBIfam" id="TIGR03840">
    <property type="entry name" value="TMPT_Se_Te"/>
    <property type="match status" value="1"/>
</dbReference>
<dbReference type="Proteomes" id="UP000317839">
    <property type="component" value="Unassembled WGS sequence"/>
</dbReference>